<dbReference type="CDD" id="cd01949">
    <property type="entry name" value="GGDEF"/>
    <property type="match status" value="1"/>
</dbReference>
<dbReference type="PROSITE" id="PS50883">
    <property type="entry name" value="EAL"/>
    <property type="match status" value="1"/>
</dbReference>
<dbReference type="CDD" id="cd01948">
    <property type="entry name" value="EAL"/>
    <property type="match status" value="1"/>
</dbReference>
<dbReference type="PROSITE" id="PS50885">
    <property type="entry name" value="HAMP"/>
    <property type="match status" value="1"/>
</dbReference>
<dbReference type="InterPro" id="IPR000160">
    <property type="entry name" value="GGDEF_dom"/>
</dbReference>
<reference evidence="5" key="1">
    <citation type="submission" date="2022-08" db="EMBL/GenBank/DDBJ databases">
        <title>Draft genome sequencing of Roseisolibacter agri AW1220.</title>
        <authorList>
            <person name="Tobiishi Y."/>
            <person name="Tonouchi A."/>
        </authorList>
    </citation>
    <scope>NUCLEOTIDE SEQUENCE</scope>
    <source>
        <strain evidence="5">AW1220</strain>
    </source>
</reference>
<dbReference type="Gene3D" id="3.20.20.450">
    <property type="entry name" value="EAL domain"/>
    <property type="match status" value="1"/>
</dbReference>
<evidence type="ECO:0000313" key="5">
    <source>
        <dbReference type="EMBL" id="GLC24203.1"/>
    </source>
</evidence>
<name>A0AA37QED5_9BACT</name>
<dbReference type="FunFam" id="3.20.20.450:FF:000001">
    <property type="entry name" value="Cyclic di-GMP phosphodiesterase yahA"/>
    <property type="match status" value="1"/>
</dbReference>
<dbReference type="Proteomes" id="UP001161325">
    <property type="component" value="Unassembled WGS sequence"/>
</dbReference>
<dbReference type="SMART" id="SM00267">
    <property type="entry name" value="GGDEF"/>
    <property type="match status" value="1"/>
</dbReference>
<dbReference type="Pfam" id="PF00990">
    <property type="entry name" value="GGDEF"/>
    <property type="match status" value="1"/>
</dbReference>
<keyword evidence="1" id="KW-0812">Transmembrane</keyword>
<evidence type="ECO:0000313" key="6">
    <source>
        <dbReference type="Proteomes" id="UP001161325"/>
    </source>
</evidence>
<keyword evidence="1" id="KW-1133">Transmembrane helix</keyword>
<dbReference type="AlphaFoldDB" id="A0AA37QED5"/>
<dbReference type="PANTHER" id="PTHR44757:SF2">
    <property type="entry name" value="BIOFILM ARCHITECTURE MAINTENANCE PROTEIN MBAA"/>
    <property type="match status" value="1"/>
</dbReference>
<evidence type="ECO:0008006" key="7">
    <source>
        <dbReference type="Google" id="ProtNLM"/>
    </source>
</evidence>
<organism evidence="5 6">
    <name type="scientific">Roseisolibacter agri</name>
    <dbReference type="NCBI Taxonomy" id="2014610"/>
    <lineage>
        <taxon>Bacteria</taxon>
        <taxon>Pseudomonadati</taxon>
        <taxon>Gemmatimonadota</taxon>
        <taxon>Gemmatimonadia</taxon>
        <taxon>Gemmatimonadales</taxon>
        <taxon>Gemmatimonadaceae</taxon>
        <taxon>Roseisolibacter</taxon>
    </lineage>
</organism>
<dbReference type="CDD" id="cd06225">
    <property type="entry name" value="HAMP"/>
    <property type="match status" value="1"/>
</dbReference>
<dbReference type="Pfam" id="PF00563">
    <property type="entry name" value="EAL"/>
    <property type="match status" value="1"/>
</dbReference>
<dbReference type="GO" id="GO:0016020">
    <property type="term" value="C:membrane"/>
    <property type="evidence" value="ECO:0007669"/>
    <property type="project" value="InterPro"/>
</dbReference>
<dbReference type="PANTHER" id="PTHR44757">
    <property type="entry name" value="DIGUANYLATE CYCLASE DGCP"/>
    <property type="match status" value="1"/>
</dbReference>
<keyword evidence="1" id="KW-0472">Membrane</keyword>
<dbReference type="SMART" id="SM00304">
    <property type="entry name" value="HAMP"/>
    <property type="match status" value="1"/>
</dbReference>
<dbReference type="InterPro" id="IPR035919">
    <property type="entry name" value="EAL_sf"/>
</dbReference>
<dbReference type="EMBL" id="BRXS01000001">
    <property type="protein sequence ID" value="GLC24203.1"/>
    <property type="molecule type" value="Genomic_DNA"/>
</dbReference>
<evidence type="ECO:0000259" key="2">
    <source>
        <dbReference type="PROSITE" id="PS50883"/>
    </source>
</evidence>
<dbReference type="PROSITE" id="PS50887">
    <property type="entry name" value="GGDEF"/>
    <property type="match status" value="1"/>
</dbReference>
<dbReference type="SUPFAM" id="SSF158472">
    <property type="entry name" value="HAMP domain-like"/>
    <property type="match status" value="1"/>
</dbReference>
<feature type="transmembrane region" description="Helical" evidence="1">
    <location>
        <begin position="185"/>
        <end position="204"/>
    </location>
</feature>
<dbReference type="Gene3D" id="6.10.340.10">
    <property type="match status" value="1"/>
</dbReference>
<protein>
    <recommendedName>
        <fullName evidence="7">Cyclic di-GMP phosphodiesterase Gmr</fullName>
    </recommendedName>
</protein>
<dbReference type="InterPro" id="IPR043128">
    <property type="entry name" value="Rev_trsase/Diguanyl_cyclase"/>
</dbReference>
<gene>
    <name evidence="5" type="ORF">rosag_07160</name>
</gene>
<dbReference type="Pfam" id="PF00672">
    <property type="entry name" value="HAMP"/>
    <property type="match status" value="1"/>
</dbReference>
<dbReference type="InterPro" id="IPR052155">
    <property type="entry name" value="Biofilm_reg_signaling"/>
</dbReference>
<evidence type="ECO:0000256" key="1">
    <source>
        <dbReference type="SAM" id="Phobius"/>
    </source>
</evidence>
<comment type="caution">
    <text evidence="5">The sequence shown here is derived from an EMBL/GenBank/DDBJ whole genome shotgun (WGS) entry which is preliminary data.</text>
</comment>
<feature type="domain" description="EAL" evidence="2">
    <location>
        <begin position="437"/>
        <end position="691"/>
    </location>
</feature>
<dbReference type="InterPro" id="IPR001633">
    <property type="entry name" value="EAL_dom"/>
</dbReference>
<proteinExistence type="predicted"/>
<sequence>MSGFWERRYAALPVAAKLRLFPLLTAVALSLVLLVTVAFGLVGERRLVRMGDQFYPMVEASDRVEEAFTDVQRALQNAAATNDAEHLARADSLARAFMAAADAPVITDDGHQHRELRRRFDRYYTVGRAVTTRLMADEGGDSLTAALRDFAVQRRALAAALAEDARHHRGLLRDAFREEQLWQRAAWIVGLALGLAAVLMVAVLSRVATRRLTAPLGEAVRAVDQLATGDLTMRLPDAGPDEVGHLLRAMGRMVASLRGSEEQLRHQATHDALTGLANRTLFRERVARVEADGERGAVAVLYVDLDDFKAVNDGMGHAAGDRLLVLAADRLLSATRGCDTVARLGGDEFAVLLRRVRDEREASVVAERVTRALGAPFAIGGAEVRVGASVGIALGAAVEDADDLLRFADLAMYAAKNAGKRRFAFFEATMYTAALHRVALESDLREALARDELLLHYQPIVELATGRIVGAEALVRWRHPVRGLIPPMEFIPIAESTGLIVPIGRWVLREACAQAARWRAAGTTDFRIAVNVSAWQVQSSELVADVREALAHAGLPASALSLEITESTMLTDTEVTLGRLHELKALGVTLGVDDFGTGYSSLSYLQRFPIDQLKIDKSFVDGLGGAAHDPALTRAIVAIGGALRLPMVAEGVERPEQVEGLLALGCELAQGFHFARPMPASELSARLAPTPERAVA</sequence>
<dbReference type="RefSeq" id="WP_284348652.1">
    <property type="nucleotide sequence ID" value="NZ_BRXS01000001.1"/>
</dbReference>
<feature type="domain" description="GGDEF" evidence="4">
    <location>
        <begin position="296"/>
        <end position="428"/>
    </location>
</feature>
<dbReference type="GO" id="GO:0007165">
    <property type="term" value="P:signal transduction"/>
    <property type="evidence" value="ECO:0007669"/>
    <property type="project" value="InterPro"/>
</dbReference>
<dbReference type="SUPFAM" id="SSF141868">
    <property type="entry name" value="EAL domain-like"/>
    <property type="match status" value="1"/>
</dbReference>
<dbReference type="Gene3D" id="3.30.70.270">
    <property type="match status" value="1"/>
</dbReference>
<dbReference type="SUPFAM" id="SSF55073">
    <property type="entry name" value="Nucleotide cyclase"/>
    <property type="match status" value="1"/>
</dbReference>
<evidence type="ECO:0000259" key="3">
    <source>
        <dbReference type="PROSITE" id="PS50885"/>
    </source>
</evidence>
<dbReference type="InterPro" id="IPR003660">
    <property type="entry name" value="HAMP_dom"/>
</dbReference>
<feature type="domain" description="HAMP" evidence="3">
    <location>
        <begin position="210"/>
        <end position="262"/>
    </location>
</feature>
<dbReference type="NCBIfam" id="TIGR00254">
    <property type="entry name" value="GGDEF"/>
    <property type="match status" value="1"/>
</dbReference>
<dbReference type="SMART" id="SM00052">
    <property type="entry name" value="EAL"/>
    <property type="match status" value="1"/>
</dbReference>
<evidence type="ECO:0000259" key="4">
    <source>
        <dbReference type="PROSITE" id="PS50887"/>
    </source>
</evidence>
<dbReference type="InterPro" id="IPR029787">
    <property type="entry name" value="Nucleotide_cyclase"/>
</dbReference>
<keyword evidence="6" id="KW-1185">Reference proteome</keyword>
<feature type="transmembrane region" description="Helical" evidence="1">
    <location>
        <begin position="20"/>
        <end position="42"/>
    </location>
</feature>
<accession>A0AA37QED5</accession>